<evidence type="ECO:0000313" key="2">
    <source>
        <dbReference type="EMBL" id="ALM13360.1"/>
    </source>
</evidence>
<dbReference type="KEGG" id="prf:PeribacterA2_0685"/>
<dbReference type="Proteomes" id="UP000069135">
    <property type="component" value="Chromosome"/>
</dbReference>
<feature type="region of interest" description="Disordered" evidence="1">
    <location>
        <begin position="61"/>
        <end position="82"/>
    </location>
</feature>
<accession>A0A0S1SIP9</accession>
<evidence type="ECO:0000256" key="1">
    <source>
        <dbReference type="SAM" id="MobiDB-lite"/>
    </source>
</evidence>
<dbReference type="STRING" id="1735162.PeribacterB2_0686"/>
<sequence>MPSLQEELTGRLARLENGGAGAPQSHEVGRFAYEVKIHCGFISEENREKLKRLGLESYIDGDVKDGEPETTAPDLAAELAAH</sequence>
<proteinExistence type="predicted"/>
<protein>
    <submittedName>
        <fullName evidence="2">Uncharacterized protein</fullName>
    </submittedName>
</protein>
<accession>A0A0S1SUJ0</accession>
<evidence type="ECO:0000313" key="3">
    <source>
        <dbReference type="Proteomes" id="UP000069135"/>
    </source>
</evidence>
<reference evidence="2 3" key="2">
    <citation type="journal article" date="2016" name="PeerJ">
        <title>Analysis of five complete genome sequences for members of the class Peribacteria in the recently recognized Peregrinibacteria bacterial phylum.</title>
        <authorList>
            <person name="Anantharaman K."/>
            <person name="Brown C.T."/>
            <person name="Burstein D."/>
            <person name="Castelle C.J."/>
            <person name="Probst A.J."/>
            <person name="Thomas B.C."/>
            <person name="Williams K.H."/>
            <person name="Banfield J.F."/>
        </authorList>
    </citation>
    <scope>NUCLEOTIDE SEQUENCE [LARGE SCALE GENOMIC DNA]</scope>
    <source>
        <strain evidence="2">RIFOXYD1_FULL_PER-ii_59_16</strain>
    </source>
</reference>
<organism evidence="2 3">
    <name type="scientific">Candidatus Peribacter riflensis</name>
    <dbReference type="NCBI Taxonomy" id="1735162"/>
    <lineage>
        <taxon>Bacteria</taxon>
        <taxon>Candidatus Peregrinibacteriota</taxon>
        <taxon>Candidatus Peribacteria</taxon>
        <taxon>Candidatus Peribacterales</taxon>
        <taxon>Candidatus Peribacteraceae</taxon>
        <taxon>Candidatus Peribacter</taxon>
    </lineage>
</organism>
<reference evidence="3" key="1">
    <citation type="submission" date="2015-10" db="EMBL/GenBank/DDBJ databases">
        <title>Analysis of five complete genome sequences for members of the class Peribacteria in the recently recognized Peregrinibacteria bacterial phylum.</title>
        <authorList>
            <person name="Anantharaman K."/>
            <person name="Brown C.T."/>
            <person name="Burstein D."/>
            <person name="Castelle C.J."/>
            <person name="Probst A.J."/>
            <person name="Thomas B.C."/>
            <person name="Williams K.H."/>
            <person name="Banfield J.F."/>
        </authorList>
    </citation>
    <scope>NUCLEOTIDE SEQUENCE [LARGE SCALE GENOMIC DNA]</scope>
</reference>
<dbReference type="EMBL" id="CP013065">
    <property type="protein sequence ID" value="ALM13360.1"/>
    <property type="molecule type" value="Genomic_DNA"/>
</dbReference>
<name>A0A0S1SIG2_9BACT</name>
<accession>A0A0S1SYG1</accession>
<accession>A0A0S1SIG2</accession>
<dbReference type="AlphaFoldDB" id="A0A0S1SIG2"/>
<accession>A0A0S1SMZ9</accession>
<gene>
    <name evidence="2" type="ORF">PeribacterD1_0686</name>
</gene>